<dbReference type="EMBL" id="JBHRYC010000065">
    <property type="protein sequence ID" value="MFC3638326.1"/>
    <property type="molecule type" value="Genomic_DNA"/>
</dbReference>
<evidence type="ECO:0000313" key="3">
    <source>
        <dbReference type="Proteomes" id="UP001595704"/>
    </source>
</evidence>
<dbReference type="RefSeq" id="WP_191320850.1">
    <property type="nucleotide sequence ID" value="NZ_BNCG01000027.1"/>
</dbReference>
<proteinExistence type="predicted"/>
<comment type="caution">
    <text evidence="2">The sequence shown here is derived from an EMBL/GenBank/DDBJ whole genome shotgun (WGS) entry which is preliminary data.</text>
</comment>
<keyword evidence="3" id="KW-1185">Reference proteome</keyword>
<gene>
    <name evidence="2" type="ORF">ACFONL_13240</name>
</gene>
<organism evidence="2 3">
    <name type="scientific">Camelimonas fluminis</name>
    <dbReference type="NCBI Taxonomy" id="1576911"/>
    <lineage>
        <taxon>Bacteria</taxon>
        <taxon>Pseudomonadati</taxon>
        <taxon>Pseudomonadota</taxon>
        <taxon>Alphaproteobacteria</taxon>
        <taxon>Hyphomicrobiales</taxon>
        <taxon>Chelatococcaceae</taxon>
        <taxon>Camelimonas</taxon>
    </lineage>
</organism>
<protein>
    <submittedName>
        <fullName evidence="2">Uncharacterized protein</fullName>
    </submittedName>
</protein>
<dbReference type="Proteomes" id="UP001595704">
    <property type="component" value="Unassembled WGS sequence"/>
</dbReference>
<sequence>MTDKDVRPASDLSDGVDEAPFGTGEEPGALSGDDFVPKPSTDEFGAVGRRELDESPFQHGALDAYRDFANFSRKDLMRAVFDTSTRYFQSVGYPDGKVPDQKRALELLGQVTEHAVIAAVMCFSDTTMEKIFASMTELAGGGEDPWRLAVNREYVEIQERLSEG</sequence>
<reference evidence="3" key="1">
    <citation type="journal article" date="2019" name="Int. J. Syst. Evol. Microbiol.">
        <title>The Global Catalogue of Microorganisms (GCM) 10K type strain sequencing project: providing services to taxonomists for standard genome sequencing and annotation.</title>
        <authorList>
            <consortium name="The Broad Institute Genomics Platform"/>
            <consortium name="The Broad Institute Genome Sequencing Center for Infectious Disease"/>
            <person name="Wu L."/>
            <person name="Ma J."/>
        </authorList>
    </citation>
    <scope>NUCLEOTIDE SEQUENCE [LARGE SCALE GENOMIC DNA]</scope>
    <source>
        <strain evidence="3">KCTC 42282</strain>
    </source>
</reference>
<feature type="region of interest" description="Disordered" evidence="1">
    <location>
        <begin position="1"/>
        <end position="44"/>
    </location>
</feature>
<evidence type="ECO:0000313" key="2">
    <source>
        <dbReference type="EMBL" id="MFC3638326.1"/>
    </source>
</evidence>
<evidence type="ECO:0000256" key="1">
    <source>
        <dbReference type="SAM" id="MobiDB-lite"/>
    </source>
</evidence>
<name>A0ABV7UI12_9HYPH</name>
<accession>A0ABV7UI12</accession>